<feature type="compositionally biased region" description="Basic and acidic residues" evidence="2">
    <location>
        <begin position="702"/>
        <end position="712"/>
    </location>
</feature>
<dbReference type="InterPro" id="IPR014748">
    <property type="entry name" value="Enoyl-CoA_hydra_C"/>
</dbReference>
<keyword evidence="1" id="KW-0175">Coiled coil</keyword>
<feature type="compositionally biased region" description="Basic residues" evidence="2">
    <location>
        <begin position="828"/>
        <end position="840"/>
    </location>
</feature>
<name>A0AA39G845_MICHY</name>
<sequence length="1465" mass="162299">MQNIMDQKDTSQIIDDGASISKTIAEIVGVSNETLLNEVDILNRDSIDNGNMLQTLDQSLIMDNSEKHCVSNSKNSLDNEDSTSCVKEYTEKKEVIDNTLKICDLKTSSDGKNDDTYQSSDVKQSTSERNNEIDSVSVALKKTDDLNNTLTELKKDCSNAKDNCKSLNNDKIIDKTTVTSSQIENTGVLDAEMIDVIEETILIPSSMEKEHVIINVDEKNVTILTINDNVSDSKVEQIKETLDCNIIDYMDVDGNQTIENSASTVVDIKIPGESDVTQSPSNGSVNEDKIDLELSTHDKKSISDASKSKQSDVKINKIENGEHSSKERLPEKVDQEKSLMDKKESPNAEKKRSVIEDIFDDWMDENPDEESSTAKAHDDVEQELKSLLEDDKNVKTVENINSIPAITSKKSVSSCSTSPKNLKSDEPQQNVNVTPNAKDKLNKLSSSSPQKAHAPNDTPNPTQIGKKSLDIKAKPESKPVNVVNTTNQTKSVVETSKELKSSKDKEFESPRKEIIIVKKVKTKSPGKPSSVTSKVPQLIALDSIGKAPPVENKPPVDNKELLAILEGDEDPDWSDLTPPKLIEESNNSDSVVERNSPPKLDPLIERELALKQLLELPASPKKTPIKKKPLVKPMRGRPPKEHPAKESREASKTIVNIDLMEKPSEKVTQTKSQPVSIDLTSPDDNHDIKIDETRSGRKRKPTEKAREHEISAKRQKIIKNKIPQKKLVKNVSAIAEPKSENVIENNVVTMESVSVSNDDVTNMTKPDITNVPPKKEAIEPEEINLSDDDLSAKTSKELSMKKAPQPNPKRKVNSGKNQPVKKSPAKSLPKKSPKATKTTKKNTGDSTATDVKPKKKIINEIDRLLQDEGVVNLLYDVEQPGKKRLIPVTKSQAKVMDIQKVQRELKIRTKLVRNAVLRLRTSGTAPSNVTPRSKRSISHNNEQLMQTEKKSPQDSAKSPRSSVTSPTDFMYPAKIRNAADASIIVRRHSSSSFSSASGSPRVSIDGVERYHLLENNKMDDNHTLRSNKRRLSQEDKKKYLIEAKRNKKEMLNDGKINDIAILPKGKVSPLKSPKKTAESKKGRSNKSDIADDDDDYDDVDDDDDDDEILLDDCITMNTRSNGASGRNIKGNKRNSKGKVSFVKENEDEINEEPTEQDDALSACLAEAVTALANDNGRTRTTTINRKTKSRSSDLESSRARDKIQFRNKEINVQRHGNLVQLILTPSTSSKIRNGITLQMMLEFREVLTILKKDDDCRVVLLTSTGSSFCEGLELSELLQDNKDTRRHHAQQLANGVKDFIKSLATFNKPIVAGVQGSAVGLGVTMLPLFDLVIASDKASFSTPYGKLGQIAEGAAVFTLSHVLGSAVTSELLLGGRTLTANEALRAGLVTRVLWPDRFQVELLPSLRAMSDQSSQSMEATKALLRHSLRKKIDAALESESYLLIQHWCSAECQEAIRAYMDEKVQ</sequence>
<organism evidence="3 4">
    <name type="scientific">Microctonus hyperodae</name>
    <name type="common">Parasitoid wasp</name>
    <dbReference type="NCBI Taxonomy" id="165561"/>
    <lineage>
        <taxon>Eukaryota</taxon>
        <taxon>Metazoa</taxon>
        <taxon>Ecdysozoa</taxon>
        <taxon>Arthropoda</taxon>
        <taxon>Hexapoda</taxon>
        <taxon>Insecta</taxon>
        <taxon>Pterygota</taxon>
        <taxon>Neoptera</taxon>
        <taxon>Endopterygota</taxon>
        <taxon>Hymenoptera</taxon>
        <taxon>Apocrita</taxon>
        <taxon>Ichneumonoidea</taxon>
        <taxon>Braconidae</taxon>
        <taxon>Euphorinae</taxon>
        <taxon>Microctonus</taxon>
    </lineage>
</organism>
<feature type="compositionally biased region" description="Basic and acidic residues" evidence="2">
    <location>
        <begin position="375"/>
        <end position="395"/>
    </location>
</feature>
<feature type="compositionally biased region" description="Basic residues" evidence="2">
    <location>
        <begin position="623"/>
        <end position="637"/>
    </location>
</feature>
<feature type="compositionally biased region" description="Basic and acidic residues" evidence="2">
    <location>
        <begin position="495"/>
        <end position="508"/>
    </location>
</feature>
<feature type="region of interest" description="Disordered" evidence="2">
    <location>
        <begin position="110"/>
        <end position="133"/>
    </location>
</feature>
<feature type="region of interest" description="Disordered" evidence="2">
    <location>
        <begin position="1120"/>
        <end position="1157"/>
    </location>
</feature>
<feature type="compositionally biased region" description="Polar residues" evidence="2">
    <location>
        <begin position="922"/>
        <end position="931"/>
    </location>
</feature>
<dbReference type="Pfam" id="PF00378">
    <property type="entry name" value="ECH_1"/>
    <property type="match status" value="1"/>
</dbReference>
<gene>
    <name evidence="3" type="ORF">PV327_000825</name>
</gene>
<feature type="coiled-coil region" evidence="1">
    <location>
        <begin position="143"/>
        <end position="170"/>
    </location>
</feature>
<dbReference type="SUPFAM" id="SSF52096">
    <property type="entry name" value="ClpP/crotonase"/>
    <property type="match status" value="1"/>
</dbReference>
<comment type="caution">
    <text evidence="3">The sequence shown here is derived from an EMBL/GenBank/DDBJ whole genome shotgun (WGS) entry which is preliminary data.</text>
</comment>
<evidence type="ECO:0000313" key="4">
    <source>
        <dbReference type="Proteomes" id="UP001168972"/>
    </source>
</evidence>
<feature type="region of interest" description="Disordered" evidence="2">
    <location>
        <begin position="565"/>
        <end position="599"/>
    </location>
</feature>
<feature type="region of interest" description="Disordered" evidence="2">
    <location>
        <begin position="754"/>
        <end position="855"/>
    </location>
</feature>
<evidence type="ECO:0000256" key="1">
    <source>
        <dbReference type="SAM" id="Coils"/>
    </source>
</evidence>
<feature type="compositionally biased region" description="Low complexity" evidence="2">
    <location>
        <begin position="407"/>
        <end position="418"/>
    </location>
</feature>
<protein>
    <submittedName>
        <fullName evidence="3">Uncharacterized protein</fullName>
    </submittedName>
</protein>
<feature type="region of interest" description="Disordered" evidence="2">
    <location>
        <begin position="922"/>
        <end position="970"/>
    </location>
</feature>
<feature type="compositionally biased region" description="Polar residues" evidence="2">
    <location>
        <begin position="116"/>
        <end position="128"/>
    </location>
</feature>
<feature type="compositionally biased region" description="Polar residues" evidence="2">
    <location>
        <begin position="396"/>
        <end position="405"/>
    </location>
</feature>
<dbReference type="PANTHER" id="PTHR43684">
    <property type="match status" value="1"/>
</dbReference>
<feature type="region of interest" description="Disordered" evidence="2">
    <location>
        <begin position="619"/>
        <end position="712"/>
    </location>
</feature>
<dbReference type="Proteomes" id="UP001168972">
    <property type="component" value="Unassembled WGS sequence"/>
</dbReference>
<dbReference type="Gene3D" id="3.90.226.10">
    <property type="entry name" value="2-enoyl-CoA Hydratase, Chain A, domain 1"/>
    <property type="match status" value="1"/>
</dbReference>
<feature type="region of interest" description="Disordered" evidence="2">
    <location>
        <begin position="1064"/>
        <end position="1102"/>
    </location>
</feature>
<feature type="compositionally biased region" description="Acidic residues" evidence="2">
    <location>
        <begin position="1090"/>
        <end position="1102"/>
    </location>
</feature>
<keyword evidence="4" id="KW-1185">Reference proteome</keyword>
<reference evidence="3" key="2">
    <citation type="submission" date="2023-03" db="EMBL/GenBank/DDBJ databases">
        <authorList>
            <person name="Inwood S.N."/>
            <person name="Skelly J.G."/>
            <person name="Guhlin J."/>
            <person name="Harrop T.W.R."/>
            <person name="Goldson S.G."/>
            <person name="Dearden P.K."/>
        </authorList>
    </citation>
    <scope>NUCLEOTIDE SEQUENCE</scope>
    <source>
        <strain evidence="3">Lincoln</strain>
        <tissue evidence="3">Whole body</tissue>
    </source>
</reference>
<feature type="region of interest" description="Disordered" evidence="2">
    <location>
        <begin position="294"/>
        <end position="508"/>
    </location>
</feature>
<dbReference type="PANTHER" id="PTHR43684:SF11">
    <property type="entry name" value="CHROMO DOMAIN-CONTAINING PROTEIN"/>
    <property type="match status" value="1"/>
</dbReference>
<feature type="compositionally biased region" description="Acidic residues" evidence="2">
    <location>
        <begin position="357"/>
        <end position="371"/>
    </location>
</feature>
<evidence type="ECO:0000313" key="3">
    <source>
        <dbReference type="EMBL" id="KAK0182716.1"/>
    </source>
</evidence>
<dbReference type="Gene3D" id="1.10.12.10">
    <property type="entry name" value="Lyase 2-enoyl-coa Hydratase, Chain A, domain 2"/>
    <property type="match status" value="1"/>
</dbReference>
<feature type="compositionally biased region" description="Acidic residues" evidence="2">
    <location>
        <begin position="779"/>
        <end position="789"/>
    </location>
</feature>
<feature type="compositionally biased region" description="Basic and acidic residues" evidence="2">
    <location>
        <begin position="638"/>
        <end position="651"/>
    </location>
</feature>
<accession>A0AA39G845</accession>
<proteinExistence type="predicted"/>
<dbReference type="InterPro" id="IPR029045">
    <property type="entry name" value="ClpP/crotonase-like_dom_sf"/>
</dbReference>
<feature type="compositionally biased region" description="Acidic residues" evidence="2">
    <location>
        <begin position="1145"/>
        <end position="1157"/>
    </location>
</feature>
<feature type="compositionally biased region" description="Basic and acidic residues" evidence="2">
    <location>
        <begin position="294"/>
        <end position="355"/>
    </location>
</feature>
<dbReference type="InterPro" id="IPR051053">
    <property type="entry name" value="ECH/Chromodomain_protein"/>
</dbReference>
<feature type="compositionally biased region" description="Basic and acidic residues" evidence="2">
    <location>
        <begin position="790"/>
        <end position="800"/>
    </location>
</feature>
<feature type="compositionally biased region" description="Basic and acidic residues" evidence="2">
    <location>
        <begin position="683"/>
        <end position="695"/>
    </location>
</feature>
<feature type="compositionally biased region" description="Basic and acidic residues" evidence="2">
    <location>
        <begin position="467"/>
        <end position="477"/>
    </location>
</feature>
<feature type="compositionally biased region" description="Polar residues" evidence="2">
    <location>
        <begin position="953"/>
        <end position="967"/>
    </location>
</feature>
<dbReference type="EMBL" id="JAQQBR010000001">
    <property type="protein sequence ID" value="KAK0182716.1"/>
    <property type="molecule type" value="Genomic_DNA"/>
</dbReference>
<reference evidence="3" key="1">
    <citation type="journal article" date="2023" name="bioRxiv">
        <title>Scaffold-level genome assemblies of two parasitoid biocontrol wasps reveal the parthenogenesis mechanism and an associated novel virus.</title>
        <authorList>
            <person name="Inwood S."/>
            <person name="Skelly J."/>
            <person name="Guhlin J."/>
            <person name="Harrop T."/>
            <person name="Goldson S."/>
            <person name="Dearden P."/>
        </authorList>
    </citation>
    <scope>NUCLEOTIDE SEQUENCE</scope>
    <source>
        <strain evidence="3">Lincoln</strain>
        <tissue evidence="3">Whole body</tissue>
    </source>
</reference>
<dbReference type="InterPro" id="IPR001753">
    <property type="entry name" value="Enoyl-CoA_hydra/iso"/>
</dbReference>
<feature type="compositionally biased region" description="Polar residues" evidence="2">
    <location>
        <begin position="754"/>
        <end position="764"/>
    </location>
</feature>
<feature type="compositionally biased region" description="Polar residues" evidence="2">
    <location>
        <begin position="666"/>
        <end position="679"/>
    </location>
</feature>
<feature type="compositionally biased region" description="Polar residues" evidence="2">
    <location>
        <begin position="482"/>
        <end position="494"/>
    </location>
</feature>
<feature type="compositionally biased region" description="Basic and acidic residues" evidence="2">
    <location>
        <begin position="1075"/>
        <end position="1089"/>
    </location>
</feature>
<dbReference type="CDD" id="cd06558">
    <property type="entry name" value="crotonase-like"/>
    <property type="match status" value="1"/>
</dbReference>
<evidence type="ECO:0000256" key="2">
    <source>
        <dbReference type="SAM" id="MobiDB-lite"/>
    </source>
</evidence>